<gene>
    <name evidence="3" type="ORF">DPF_1532</name>
</gene>
<dbReference type="InterPro" id="IPR003399">
    <property type="entry name" value="Mce/MlaD"/>
</dbReference>
<name>A0A194AHW4_9BACT</name>
<reference evidence="4" key="1">
    <citation type="submission" date="2016-06" db="EMBL/GenBank/DDBJ databases">
        <title>Draft genome sequence of Desulfoplanes formicivorans strain Pf12B.</title>
        <authorList>
            <person name="Watanabe M."/>
            <person name="Kojima H."/>
            <person name="Fukui M."/>
        </authorList>
    </citation>
    <scope>NUCLEOTIDE SEQUENCE [LARGE SCALE GENOMIC DNA]</scope>
    <source>
        <strain evidence="4">Pf12B</strain>
    </source>
</reference>
<dbReference type="STRING" id="1592317.DPF_1532"/>
<dbReference type="InterPro" id="IPR052336">
    <property type="entry name" value="MlaD_Phospholipid_Transporter"/>
</dbReference>
<sequence>MATARTKFSVGLFVVAGLTLSVVVIIALGVTKFLDRGTTYVTFFDESVQGLGIDSPVKYRGVPIGRVRSIQVAPDSRLIQVIMDIDKGVTIPPDSQAQLSAVGITGSMFVNIDLRDPSRPAQSPSVDFPTEYPVIPSIPSNIAQIMNSLSVLYHRLLEVDLKGIADRVKISLDNFNTALDGLALPELSQDIRTTLKGITALTQHPGWETAMTSTTNATRAFEAVMHQTGTVLAQASALIARTDQMIAQNQPTLNATLHQLHQTVQQTSILVTQGTAMIEGSRDNLGVMQKHLVLTLRNLDKASQGLNRLLEELIDQPSRLISSPPPPPRRLP</sequence>
<keyword evidence="1" id="KW-0812">Transmembrane</keyword>
<feature type="domain" description="Mce/MlaD" evidence="2">
    <location>
        <begin position="37"/>
        <end position="113"/>
    </location>
</feature>
<evidence type="ECO:0000259" key="2">
    <source>
        <dbReference type="Pfam" id="PF02470"/>
    </source>
</evidence>
<dbReference type="PANTHER" id="PTHR33371">
    <property type="entry name" value="INTERMEMBRANE PHOSPHOLIPID TRANSPORT SYSTEM BINDING PROTEIN MLAD-RELATED"/>
    <property type="match status" value="1"/>
</dbReference>
<comment type="caution">
    <text evidence="3">The sequence shown here is derived from an EMBL/GenBank/DDBJ whole genome shotgun (WGS) entry which is preliminary data.</text>
</comment>
<protein>
    <recommendedName>
        <fullName evidence="2">Mce/MlaD domain-containing protein</fullName>
    </recommendedName>
</protein>
<evidence type="ECO:0000256" key="1">
    <source>
        <dbReference type="SAM" id="Phobius"/>
    </source>
</evidence>
<evidence type="ECO:0000313" key="3">
    <source>
        <dbReference type="EMBL" id="GAU08815.1"/>
    </source>
</evidence>
<dbReference type="PANTHER" id="PTHR33371:SF4">
    <property type="entry name" value="INTERMEMBRANE PHOSPHOLIPID TRANSPORT SYSTEM BINDING PROTEIN MLAD"/>
    <property type="match status" value="1"/>
</dbReference>
<organism evidence="3 4">
    <name type="scientific">Desulfoplanes formicivorans</name>
    <dbReference type="NCBI Taxonomy" id="1592317"/>
    <lineage>
        <taxon>Bacteria</taxon>
        <taxon>Pseudomonadati</taxon>
        <taxon>Thermodesulfobacteriota</taxon>
        <taxon>Desulfovibrionia</taxon>
        <taxon>Desulfovibrionales</taxon>
        <taxon>Desulfoplanaceae</taxon>
        <taxon>Desulfoplanes</taxon>
    </lineage>
</organism>
<dbReference type="EMBL" id="BDFE01000015">
    <property type="protein sequence ID" value="GAU08815.1"/>
    <property type="molecule type" value="Genomic_DNA"/>
</dbReference>
<keyword evidence="4" id="KW-1185">Reference proteome</keyword>
<evidence type="ECO:0000313" key="4">
    <source>
        <dbReference type="Proteomes" id="UP000095200"/>
    </source>
</evidence>
<keyword evidence="1" id="KW-0472">Membrane</keyword>
<proteinExistence type="predicted"/>
<keyword evidence="1" id="KW-1133">Transmembrane helix</keyword>
<dbReference type="AlphaFoldDB" id="A0A194AHW4"/>
<accession>A0A194AHW4</accession>
<dbReference type="Pfam" id="PF02470">
    <property type="entry name" value="MlaD"/>
    <property type="match status" value="1"/>
</dbReference>
<dbReference type="RefSeq" id="WP_069858608.1">
    <property type="nucleotide sequence ID" value="NZ_BDFE01000015.1"/>
</dbReference>
<dbReference type="Proteomes" id="UP000095200">
    <property type="component" value="Unassembled WGS sequence"/>
</dbReference>
<feature type="transmembrane region" description="Helical" evidence="1">
    <location>
        <begin position="12"/>
        <end position="34"/>
    </location>
</feature>